<name>A0AAE3D3C0_9HYPH</name>
<dbReference type="RefSeq" id="WP_220230216.1">
    <property type="nucleotide sequence ID" value="NZ_JAICBX010000004.1"/>
</dbReference>
<protein>
    <recommendedName>
        <fullName evidence="5">Probable RNA 2'-phosphotransferase</fullName>
        <ecNumber evidence="5">2.7.1.-</ecNumber>
    </recommendedName>
</protein>
<comment type="caution">
    <text evidence="6">The sequence shown here is derived from an EMBL/GenBank/DDBJ whole genome shotgun (WGS) entry which is preliminary data.</text>
</comment>
<dbReference type="AlphaFoldDB" id="A0AAE3D3C0"/>
<dbReference type="InterPro" id="IPR002745">
    <property type="entry name" value="Ptrans_KptA/Tpt1"/>
</dbReference>
<gene>
    <name evidence="5" type="primary">kptA</name>
    <name evidence="6" type="ORF">K1W69_20000</name>
</gene>
<evidence type="ECO:0000256" key="4">
    <source>
        <dbReference type="ARBA" id="ARBA00025212"/>
    </source>
</evidence>
<dbReference type="EC" id="2.7.1.-" evidence="5"/>
<evidence type="ECO:0000256" key="5">
    <source>
        <dbReference type="HAMAP-Rule" id="MF_00299"/>
    </source>
</evidence>
<dbReference type="EMBL" id="JAICBX010000004">
    <property type="protein sequence ID" value="MBW8639488.1"/>
    <property type="molecule type" value="Genomic_DNA"/>
</dbReference>
<accession>A0AAE3D3C0</accession>
<dbReference type="GO" id="GO:0000215">
    <property type="term" value="F:tRNA 2'-phosphotransferase activity"/>
    <property type="evidence" value="ECO:0007669"/>
    <property type="project" value="TreeGrafter"/>
</dbReference>
<evidence type="ECO:0000256" key="3">
    <source>
        <dbReference type="ARBA" id="ARBA00023027"/>
    </source>
</evidence>
<comment type="function">
    <text evidence="4 5">Removes the 2'-phosphate from RNA via an intermediate in which the phosphate is ADP-ribosylated by NAD followed by a presumed transesterification to release the RNA and generate ADP-ribose 1''-2''-cyclic phosphate (APPR&gt;P). May function as an ADP-ribosylase.</text>
</comment>
<dbReference type="InterPro" id="IPR042080">
    <property type="entry name" value="RNA_2'-PTrans_N"/>
</dbReference>
<dbReference type="InterPro" id="IPR022928">
    <property type="entry name" value="RNA_2'-PTrans_KptA"/>
</dbReference>
<reference evidence="6" key="1">
    <citation type="submission" date="2021-08" db="EMBL/GenBank/DDBJ databases">
        <title>Hoeflea bacterium WL0058 sp. nov., isolated from the sediment.</title>
        <authorList>
            <person name="Wang L."/>
            <person name="Zhang D."/>
        </authorList>
    </citation>
    <scope>NUCLEOTIDE SEQUENCE</scope>
    <source>
        <strain evidence="6">WL0058</strain>
    </source>
</reference>
<dbReference type="InterPro" id="IPR042081">
    <property type="entry name" value="RNA_2'-PTrans_C"/>
</dbReference>
<dbReference type="Proteomes" id="UP001196509">
    <property type="component" value="Unassembled WGS sequence"/>
</dbReference>
<dbReference type="HAMAP" id="MF_00299">
    <property type="entry name" value="KptA"/>
    <property type="match status" value="1"/>
</dbReference>
<evidence type="ECO:0000313" key="6">
    <source>
        <dbReference type="EMBL" id="MBW8639488.1"/>
    </source>
</evidence>
<organism evidence="6 7">
    <name type="scientific">Flavimaribacter sediminis</name>
    <dbReference type="NCBI Taxonomy" id="2865987"/>
    <lineage>
        <taxon>Bacteria</taxon>
        <taxon>Pseudomonadati</taxon>
        <taxon>Pseudomonadota</taxon>
        <taxon>Alphaproteobacteria</taxon>
        <taxon>Hyphomicrobiales</taxon>
        <taxon>Rhizobiaceae</taxon>
        <taxon>Flavimaribacter</taxon>
    </lineage>
</organism>
<comment type="similarity">
    <text evidence="1 5">Belongs to the KptA/TPT1 family.</text>
</comment>
<evidence type="ECO:0000256" key="1">
    <source>
        <dbReference type="ARBA" id="ARBA00009836"/>
    </source>
</evidence>
<dbReference type="GO" id="GO:0003950">
    <property type="term" value="F:NAD+ poly-ADP-ribosyltransferase activity"/>
    <property type="evidence" value="ECO:0007669"/>
    <property type="project" value="InterPro"/>
</dbReference>
<proteinExistence type="inferred from homology"/>
<dbReference type="SUPFAM" id="SSF56399">
    <property type="entry name" value="ADP-ribosylation"/>
    <property type="match status" value="1"/>
</dbReference>
<evidence type="ECO:0000313" key="7">
    <source>
        <dbReference type="Proteomes" id="UP001196509"/>
    </source>
</evidence>
<dbReference type="Gene3D" id="1.10.10.970">
    <property type="entry name" value="RNA 2'-phosphotransferase, Tpt1/KptA family, N-terminal domain"/>
    <property type="match status" value="1"/>
</dbReference>
<keyword evidence="3 5" id="KW-0520">NAD</keyword>
<keyword evidence="7" id="KW-1185">Reference proteome</keyword>
<dbReference type="PANTHER" id="PTHR12684">
    <property type="entry name" value="PUTATIVE PHOSPHOTRANSFERASE"/>
    <property type="match status" value="1"/>
</dbReference>
<evidence type="ECO:0000256" key="2">
    <source>
        <dbReference type="ARBA" id="ARBA00022679"/>
    </source>
</evidence>
<dbReference type="Pfam" id="PF01885">
    <property type="entry name" value="PTS_2-RNA"/>
    <property type="match status" value="1"/>
</dbReference>
<dbReference type="NCBIfam" id="NF002014">
    <property type="entry name" value="PRK00819.1-4"/>
    <property type="match status" value="1"/>
</dbReference>
<dbReference type="PANTHER" id="PTHR12684:SF2">
    <property type="entry name" value="TRNA 2'-PHOSPHOTRANSFERASE 1"/>
    <property type="match status" value="1"/>
</dbReference>
<dbReference type="Gene3D" id="3.20.170.30">
    <property type="match status" value="1"/>
</dbReference>
<keyword evidence="2 5" id="KW-0808">Transferase</keyword>
<dbReference type="GO" id="GO:0006388">
    <property type="term" value="P:tRNA splicing, via endonucleolytic cleavage and ligation"/>
    <property type="evidence" value="ECO:0007669"/>
    <property type="project" value="UniProtKB-UniRule"/>
</dbReference>
<sequence>MTQSETSISKFLSYVRRHKPDAVGLELDPEGWAYIDELIAKSDIPITRDQLLDVVAKSDKQRFALSADGLFIRANQGHSIKVDLGLQPLAPPEFLFHGTATRFLHSIMKHGVLPRNRQYVHLSGDRETAVKVGQRHGKPVVLTIPALKMHQQGAQFFQARNGVWLTNEIAPQYLEPAAT</sequence>